<reference evidence="1" key="1">
    <citation type="submission" date="2018-05" db="EMBL/GenBank/DDBJ databases">
        <authorList>
            <person name="Lanie J.A."/>
            <person name="Ng W.-L."/>
            <person name="Kazmierczak K.M."/>
            <person name="Andrzejewski T.M."/>
            <person name="Davidsen T.M."/>
            <person name="Wayne K.J."/>
            <person name="Tettelin H."/>
            <person name="Glass J.I."/>
            <person name="Rusch D."/>
            <person name="Podicherti R."/>
            <person name="Tsui H.-C.T."/>
            <person name="Winkler M.E."/>
        </authorList>
    </citation>
    <scope>NUCLEOTIDE SEQUENCE</scope>
</reference>
<proteinExistence type="predicted"/>
<feature type="non-terminal residue" evidence="1">
    <location>
        <position position="129"/>
    </location>
</feature>
<evidence type="ECO:0000313" key="1">
    <source>
        <dbReference type="EMBL" id="SVD46348.1"/>
    </source>
</evidence>
<name>A0A382VKE0_9ZZZZ</name>
<organism evidence="1">
    <name type="scientific">marine metagenome</name>
    <dbReference type="NCBI Taxonomy" id="408172"/>
    <lineage>
        <taxon>unclassified sequences</taxon>
        <taxon>metagenomes</taxon>
        <taxon>ecological metagenomes</taxon>
    </lineage>
</organism>
<gene>
    <name evidence="1" type="ORF">METZ01_LOCUS399202</name>
</gene>
<dbReference type="EMBL" id="UINC01152257">
    <property type="protein sequence ID" value="SVD46348.1"/>
    <property type="molecule type" value="Genomic_DNA"/>
</dbReference>
<dbReference type="AlphaFoldDB" id="A0A382VKE0"/>
<accession>A0A382VKE0</accession>
<feature type="non-terminal residue" evidence="1">
    <location>
        <position position="1"/>
    </location>
</feature>
<protein>
    <submittedName>
        <fullName evidence="1">Uncharacterized protein</fullName>
    </submittedName>
</protein>
<dbReference type="Gene3D" id="2.60.120.650">
    <property type="entry name" value="Cupin"/>
    <property type="match status" value="1"/>
</dbReference>
<sequence>MIYELDQLVEPIGRERFYKEYKDKQYVIIRGNDIKDHFSWKEFDDYLNSLDASGHDRMPHFQMVLDDGQKYCKRKAKEKLTKEKIHNLWHSGHSAILTICEFLNRTMYKQCQAFEKVYGPGQANIYCSG</sequence>